<protein>
    <submittedName>
        <fullName evidence="2">Oidioi.mRNA.OKI2018_I69.chr1.g1783.t1.cds</fullName>
    </submittedName>
</protein>
<gene>
    <name evidence="2" type="ORF">OKIOD_LOCUS10548</name>
</gene>
<dbReference type="EMBL" id="OU015566">
    <property type="protein sequence ID" value="CAG5105043.1"/>
    <property type="molecule type" value="Genomic_DNA"/>
</dbReference>
<sequence length="129" mass="14825">MCKNKESVAKAQAKFSKPPTGKSFPQTNTYFLTDTVVFGRMYKLAFVNRNLQLPYAHEKTIENDGNPSPEDFPIENDFEMLDILSLNSEMSLAEASNADIKIALWNPRKAEIDRVMAIEKRERRIRRQG</sequence>
<dbReference type="Proteomes" id="UP001158576">
    <property type="component" value="Chromosome 1"/>
</dbReference>
<evidence type="ECO:0000313" key="2">
    <source>
        <dbReference type="EMBL" id="CAG5105043.1"/>
    </source>
</evidence>
<reference evidence="2 3" key="1">
    <citation type="submission" date="2021-04" db="EMBL/GenBank/DDBJ databases">
        <authorList>
            <person name="Bliznina A."/>
        </authorList>
    </citation>
    <scope>NUCLEOTIDE SEQUENCE [LARGE SCALE GENOMIC DNA]</scope>
</reference>
<organism evidence="2 3">
    <name type="scientific">Oikopleura dioica</name>
    <name type="common">Tunicate</name>
    <dbReference type="NCBI Taxonomy" id="34765"/>
    <lineage>
        <taxon>Eukaryota</taxon>
        <taxon>Metazoa</taxon>
        <taxon>Chordata</taxon>
        <taxon>Tunicata</taxon>
        <taxon>Appendicularia</taxon>
        <taxon>Copelata</taxon>
        <taxon>Oikopleuridae</taxon>
        <taxon>Oikopleura</taxon>
    </lineage>
</organism>
<name>A0ABN7SNZ8_OIKDI</name>
<evidence type="ECO:0000313" key="3">
    <source>
        <dbReference type="Proteomes" id="UP001158576"/>
    </source>
</evidence>
<keyword evidence="3" id="KW-1185">Reference proteome</keyword>
<proteinExistence type="predicted"/>
<feature type="region of interest" description="Disordered" evidence="1">
    <location>
        <begin position="1"/>
        <end position="25"/>
    </location>
</feature>
<accession>A0ABN7SNZ8</accession>
<evidence type="ECO:0000256" key="1">
    <source>
        <dbReference type="SAM" id="MobiDB-lite"/>
    </source>
</evidence>